<dbReference type="InterPro" id="IPR008978">
    <property type="entry name" value="HSP20-like_chaperone"/>
</dbReference>
<evidence type="ECO:0000256" key="2">
    <source>
        <dbReference type="SAM" id="MobiDB-lite"/>
    </source>
</evidence>
<evidence type="ECO:0000259" key="3">
    <source>
        <dbReference type="Pfam" id="PF00011"/>
    </source>
</evidence>
<feature type="domain" description="SHSP" evidence="3">
    <location>
        <begin position="82"/>
        <end position="129"/>
    </location>
</feature>
<dbReference type="GO" id="GO:0009408">
    <property type="term" value="P:response to heat"/>
    <property type="evidence" value="ECO:0007669"/>
    <property type="project" value="TreeGrafter"/>
</dbReference>
<feature type="region of interest" description="Disordered" evidence="2">
    <location>
        <begin position="130"/>
        <end position="150"/>
    </location>
</feature>
<keyword evidence="5" id="KW-1185">Reference proteome</keyword>
<name>A0A8C2X8X8_CYCLU</name>
<dbReference type="Pfam" id="PF00011">
    <property type="entry name" value="HSP20"/>
    <property type="match status" value="1"/>
</dbReference>
<dbReference type="Proteomes" id="UP000694565">
    <property type="component" value="Unplaced"/>
</dbReference>
<feature type="compositionally biased region" description="Low complexity" evidence="2">
    <location>
        <begin position="133"/>
        <end position="150"/>
    </location>
</feature>
<dbReference type="GO" id="GO:0042026">
    <property type="term" value="P:protein refolding"/>
    <property type="evidence" value="ECO:0007669"/>
    <property type="project" value="TreeGrafter"/>
</dbReference>
<dbReference type="AlphaFoldDB" id="A0A8C2X8X8"/>
<reference evidence="4" key="1">
    <citation type="submission" date="2025-08" db="UniProtKB">
        <authorList>
            <consortium name="Ensembl"/>
        </authorList>
    </citation>
    <scope>IDENTIFICATION</scope>
</reference>
<dbReference type="GO" id="GO:0005634">
    <property type="term" value="C:nucleus"/>
    <property type="evidence" value="ECO:0007669"/>
    <property type="project" value="TreeGrafter"/>
</dbReference>
<evidence type="ECO:0000256" key="1">
    <source>
        <dbReference type="ARBA" id="ARBA00023016"/>
    </source>
</evidence>
<sequence length="171" mass="19218">MLRHETNIMLCSHGVQSALSPLGFSRPVRSLWPEVKPLLQQQDLVLELMGKLHHGILGKGEGEHFEVVYYKEELSVRHEGRKLRVSGKTERQDFRREFNLPEGPNPEAVICYLAPDGKLHIQAAKAPSEHILPGPDSSSGVSPPISSSSPSRVNKMFFVVYFVLLHLLKYV</sequence>
<dbReference type="PANTHER" id="PTHR45640:SF2">
    <property type="entry name" value="HEAT SHOCK PROTEIN BETA-11-RELATED"/>
    <property type="match status" value="1"/>
</dbReference>
<dbReference type="Gene3D" id="2.60.40.790">
    <property type="match status" value="1"/>
</dbReference>
<protein>
    <recommendedName>
        <fullName evidence="3">SHSP domain-containing protein</fullName>
    </recommendedName>
</protein>
<dbReference type="GeneTree" id="ENSGT01140000284893"/>
<dbReference type="PANTHER" id="PTHR45640">
    <property type="entry name" value="HEAT SHOCK PROTEIN HSP-12.2-RELATED"/>
    <property type="match status" value="1"/>
</dbReference>
<evidence type="ECO:0000313" key="4">
    <source>
        <dbReference type="Ensembl" id="ENSCLMP00005015050.1"/>
    </source>
</evidence>
<dbReference type="SUPFAM" id="SSF49764">
    <property type="entry name" value="HSP20-like chaperones"/>
    <property type="match status" value="1"/>
</dbReference>
<keyword evidence="1" id="KW-0346">Stress response</keyword>
<accession>A0A8C2X8X8</accession>
<reference evidence="4" key="2">
    <citation type="submission" date="2025-09" db="UniProtKB">
        <authorList>
            <consortium name="Ensembl"/>
        </authorList>
    </citation>
    <scope>IDENTIFICATION</scope>
</reference>
<evidence type="ECO:0000313" key="5">
    <source>
        <dbReference type="Proteomes" id="UP000694565"/>
    </source>
</evidence>
<dbReference type="InterPro" id="IPR002068">
    <property type="entry name" value="A-crystallin/Hsp20_dom"/>
</dbReference>
<dbReference type="InterPro" id="IPR001436">
    <property type="entry name" value="Alpha-crystallin/sHSP_animal"/>
</dbReference>
<proteinExistence type="predicted"/>
<dbReference type="GO" id="GO:0051082">
    <property type="term" value="F:unfolded protein binding"/>
    <property type="evidence" value="ECO:0007669"/>
    <property type="project" value="TreeGrafter"/>
</dbReference>
<organism evidence="4 5">
    <name type="scientific">Cyclopterus lumpus</name>
    <name type="common">Lumpsucker</name>
    <dbReference type="NCBI Taxonomy" id="8103"/>
    <lineage>
        <taxon>Eukaryota</taxon>
        <taxon>Metazoa</taxon>
        <taxon>Chordata</taxon>
        <taxon>Craniata</taxon>
        <taxon>Vertebrata</taxon>
        <taxon>Euteleostomi</taxon>
        <taxon>Actinopterygii</taxon>
        <taxon>Neopterygii</taxon>
        <taxon>Teleostei</taxon>
        <taxon>Neoteleostei</taxon>
        <taxon>Acanthomorphata</taxon>
        <taxon>Eupercaria</taxon>
        <taxon>Perciformes</taxon>
        <taxon>Cottioidei</taxon>
        <taxon>Cottales</taxon>
        <taxon>Cyclopteridae</taxon>
        <taxon>Cyclopterus</taxon>
    </lineage>
</organism>
<dbReference type="Ensembl" id="ENSCLMT00005016008.1">
    <property type="protein sequence ID" value="ENSCLMP00005015050.1"/>
    <property type="gene ID" value="ENSCLMG00005007881.1"/>
</dbReference>
<dbReference type="GO" id="GO:0005737">
    <property type="term" value="C:cytoplasm"/>
    <property type="evidence" value="ECO:0007669"/>
    <property type="project" value="TreeGrafter"/>
</dbReference>